<accession>A0ABU4AXB4</accession>
<dbReference type="Pfam" id="PF12728">
    <property type="entry name" value="HTH_17"/>
    <property type="match status" value="1"/>
</dbReference>
<name>A0ABU4AXB4_9NOCA</name>
<reference evidence="2 3" key="1">
    <citation type="submission" date="2023-10" db="EMBL/GenBank/DDBJ databases">
        <title>Development of a sustainable strategy for remediation of hydrocarbon-contaminated territories based on the waste exchange concept.</title>
        <authorList>
            <person name="Krivoruchko A."/>
        </authorList>
    </citation>
    <scope>NUCLEOTIDE SEQUENCE [LARGE SCALE GENOMIC DNA]</scope>
    <source>
        <strain evidence="2 3">IEGM 1322</strain>
    </source>
</reference>
<dbReference type="InterPro" id="IPR009061">
    <property type="entry name" value="DNA-bd_dom_put_sf"/>
</dbReference>
<dbReference type="RefSeq" id="WP_317548249.1">
    <property type="nucleotide sequence ID" value="NZ_JAWLKE010000003.1"/>
</dbReference>
<evidence type="ECO:0000313" key="3">
    <source>
        <dbReference type="Proteomes" id="UP001185899"/>
    </source>
</evidence>
<sequence>MSSMRETREPQIDYLTTTEVSDRYRTSKETLRWWRQINAGPPSFNIGRRVFYRQSEVDHWFAQQEAATRRGGDAA</sequence>
<evidence type="ECO:0000313" key="2">
    <source>
        <dbReference type="EMBL" id="MDV6230878.1"/>
    </source>
</evidence>
<gene>
    <name evidence="2" type="ORF">R3P95_09980</name>
</gene>
<dbReference type="SUPFAM" id="SSF46955">
    <property type="entry name" value="Putative DNA-binding domain"/>
    <property type="match status" value="1"/>
</dbReference>
<dbReference type="Proteomes" id="UP001185899">
    <property type="component" value="Unassembled WGS sequence"/>
</dbReference>
<proteinExistence type="predicted"/>
<dbReference type="EMBL" id="JAWLKE010000003">
    <property type="protein sequence ID" value="MDV6230878.1"/>
    <property type="molecule type" value="Genomic_DNA"/>
</dbReference>
<comment type="caution">
    <text evidence="2">The sequence shown here is derived from an EMBL/GenBank/DDBJ whole genome shotgun (WGS) entry which is preliminary data.</text>
</comment>
<keyword evidence="3" id="KW-1185">Reference proteome</keyword>
<dbReference type="InterPro" id="IPR041657">
    <property type="entry name" value="HTH_17"/>
</dbReference>
<feature type="domain" description="Helix-turn-helix" evidence="1">
    <location>
        <begin position="14"/>
        <end position="64"/>
    </location>
</feature>
<organism evidence="2 3">
    <name type="scientific">Rhodococcus cercidiphylli</name>
    <dbReference type="NCBI Taxonomy" id="489916"/>
    <lineage>
        <taxon>Bacteria</taxon>
        <taxon>Bacillati</taxon>
        <taxon>Actinomycetota</taxon>
        <taxon>Actinomycetes</taxon>
        <taxon>Mycobacteriales</taxon>
        <taxon>Nocardiaceae</taxon>
        <taxon>Rhodococcus</taxon>
    </lineage>
</organism>
<protein>
    <submittedName>
        <fullName evidence="2">Helix-turn-helix domain-containing protein</fullName>
    </submittedName>
</protein>
<evidence type="ECO:0000259" key="1">
    <source>
        <dbReference type="Pfam" id="PF12728"/>
    </source>
</evidence>